<dbReference type="GO" id="GO:0015086">
    <property type="term" value="F:cadmium ion transmembrane transporter activity"/>
    <property type="evidence" value="ECO:0007669"/>
    <property type="project" value="TreeGrafter"/>
</dbReference>
<feature type="transmembrane region" description="Helical" evidence="9">
    <location>
        <begin position="111"/>
        <end position="130"/>
    </location>
</feature>
<dbReference type="PANTHER" id="PTHR43840:SF15">
    <property type="entry name" value="MITOCHONDRIAL METAL TRANSPORTER 1-RELATED"/>
    <property type="match status" value="1"/>
</dbReference>
<gene>
    <name evidence="12" type="ORF">ACELLULO517_04085</name>
</gene>
<keyword evidence="5 9" id="KW-0812">Transmembrane</keyword>
<evidence type="ECO:0000256" key="9">
    <source>
        <dbReference type="SAM" id="Phobius"/>
    </source>
</evidence>
<comment type="similarity">
    <text evidence="2">Belongs to the cation diffusion facilitator (CDF) transporter (TC 2.A.4) family.</text>
</comment>
<dbReference type="Pfam" id="PF01545">
    <property type="entry name" value="Cation_efflux"/>
    <property type="match status" value="1"/>
</dbReference>
<dbReference type="InterPro" id="IPR002524">
    <property type="entry name" value="Cation_efflux"/>
</dbReference>
<keyword evidence="7 9" id="KW-0472">Membrane</keyword>
<dbReference type="InterPro" id="IPR058533">
    <property type="entry name" value="Cation_efflux_TM"/>
</dbReference>
<evidence type="ECO:0000259" key="11">
    <source>
        <dbReference type="Pfam" id="PF16916"/>
    </source>
</evidence>
<dbReference type="GO" id="GO:0015093">
    <property type="term" value="F:ferrous iron transmembrane transporter activity"/>
    <property type="evidence" value="ECO:0007669"/>
    <property type="project" value="TreeGrafter"/>
</dbReference>
<dbReference type="Gene3D" id="1.20.1510.10">
    <property type="entry name" value="Cation efflux protein transmembrane domain"/>
    <property type="match status" value="1"/>
</dbReference>
<feature type="domain" description="Cation efflux protein transmembrane" evidence="10">
    <location>
        <begin position="12"/>
        <end position="203"/>
    </location>
</feature>
<keyword evidence="6 9" id="KW-1133">Transmembrane helix</keyword>
<evidence type="ECO:0000256" key="8">
    <source>
        <dbReference type="ARBA" id="ARBA00068882"/>
    </source>
</evidence>
<evidence type="ECO:0000313" key="12">
    <source>
        <dbReference type="EMBL" id="MCB8879400.1"/>
    </source>
</evidence>
<dbReference type="NCBIfam" id="TIGR01297">
    <property type="entry name" value="CDF"/>
    <property type="match status" value="1"/>
</dbReference>
<dbReference type="GO" id="GO:0005886">
    <property type="term" value="C:plasma membrane"/>
    <property type="evidence" value="ECO:0007669"/>
    <property type="project" value="UniProtKB-SubCell"/>
</dbReference>
<dbReference type="FunFam" id="3.30.70.1350:FF:000002">
    <property type="entry name" value="Ferrous-iron efflux pump FieF"/>
    <property type="match status" value="1"/>
</dbReference>
<dbReference type="InterPro" id="IPR027470">
    <property type="entry name" value="Cation_efflux_CTD"/>
</dbReference>
<dbReference type="InterPro" id="IPR050291">
    <property type="entry name" value="CDF_Transporter"/>
</dbReference>
<dbReference type="EMBL" id="JAESVA010000001">
    <property type="protein sequence ID" value="MCB8879400.1"/>
    <property type="molecule type" value="Genomic_DNA"/>
</dbReference>
<proteinExistence type="inferred from homology"/>
<name>A0A963YYM5_9PROT</name>
<evidence type="ECO:0000256" key="4">
    <source>
        <dbReference type="ARBA" id="ARBA00022475"/>
    </source>
</evidence>
<feature type="transmembrane region" description="Helical" evidence="9">
    <location>
        <begin position="7"/>
        <end position="29"/>
    </location>
</feature>
<evidence type="ECO:0000259" key="10">
    <source>
        <dbReference type="Pfam" id="PF01545"/>
    </source>
</evidence>
<dbReference type="GO" id="GO:0006882">
    <property type="term" value="P:intracellular zinc ion homeostasis"/>
    <property type="evidence" value="ECO:0007669"/>
    <property type="project" value="TreeGrafter"/>
</dbReference>
<dbReference type="GO" id="GO:0015341">
    <property type="term" value="F:zinc efflux antiporter activity"/>
    <property type="evidence" value="ECO:0007669"/>
    <property type="project" value="TreeGrafter"/>
</dbReference>
<keyword evidence="4" id="KW-1003">Cell membrane</keyword>
<keyword evidence="3" id="KW-0813">Transport</keyword>
<comment type="caution">
    <text evidence="12">The sequence shown here is derived from an EMBL/GenBank/DDBJ whole genome shotgun (WGS) entry which is preliminary data.</text>
</comment>
<dbReference type="SUPFAM" id="SSF161111">
    <property type="entry name" value="Cation efflux protein transmembrane domain-like"/>
    <property type="match status" value="1"/>
</dbReference>
<accession>A0A963YYM5</accession>
<evidence type="ECO:0000256" key="7">
    <source>
        <dbReference type="ARBA" id="ARBA00023136"/>
    </source>
</evidence>
<evidence type="ECO:0000256" key="2">
    <source>
        <dbReference type="ARBA" id="ARBA00008114"/>
    </source>
</evidence>
<feature type="transmembrane region" description="Helical" evidence="9">
    <location>
        <begin position="150"/>
        <end position="172"/>
    </location>
</feature>
<organism evidence="12 13">
    <name type="scientific">Acidisoma cellulosilyticum</name>
    <dbReference type="NCBI Taxonomy" id="2802395"/>
    <lineage>
        <taxon>Bacteria</taxon>
        <taxon>Pseudomonadati</taxon>
        <taxon>Pseudomonadota</taxon>
        <taxon>Alphaproteobacteria</taxon>
        <taxon>Acetobacterales</taxon>
        <taxon>Acidocellaceae</taxon>
        <taxon>Acidisoma</taxon>
    </lineage>
</organism>
<dbReference type="Proteomes" id="UP000721844">
    <property type="component" value="Unassembled WGS sequence"/>
</dbReference>
<feature type="transmembrane region" description="Helical" evidence="9">
    <location>
        <begin position="76"/>
        <end position="99"/>
    </location>
</feature>
<dbReference type="PANTHER" id="PTHR43840">
    <property type="entry name" value="MITOCHONDRIAL METAL TRANSPORTER 1-RELATED"/>
    <property type="match status" value="1"/>
</dbReference>
<feature type="transmembrane region" description="Helical" evidence="9">
    <location>
        <begin position="178"/>
        <end position="195"/>
    </location>
</feature>
<comment type="subcellular location">
    <subcellularLocation>
        <location evidence="1">Cell membrane</location>
        <topology evidence="1">Multi-pass membrane protein</topology>
    </subcellularLocation>
</comment>
<protein>
    <recommendedName>
        <fullName evidence="8">Protein p34</fullName>
    </recommendedName>
</protein>
<evidence type="ECO:0000256" key="1">
    <source>
        <dbReference type="ARBA" id="ARBA00004651"/>
    </source>
</evidence>
<sequence length="296" mass="31794">MPRPALRLAAGSIVVGLIVLALKGAAWWVTGSAALYSDALETVVNVVTAVVAFWTLRVAAQPADHDHPYGHDKAEFFSAVVEAVLILVAAASILHHVWLNLKVGDELRAPFTGMAVNLVATVLNGVWAYFLMKQGRRIRSPALIADAKHLGTDVITSTGILIGLLLVVATGVLWLDSALAVATALYILWAGIQMLRQSLSGLMDAAPDDETLLRIRRTVGAHAEGALEAHDLRTRQAGRLTFLQFHLVVPGSMTVEEAHEICDRIEAALKAEMEGLVVTIHVEPEQKAKHTGVIVL</sequence>
<dbReference type="SUPFAM" id="SSF160240">
    <property type="entry name" value="Cation efflux protein cytoplasmic domain-like"/>
    <property type="match status" value="1"/>
</dbReference>
<dbReference type="InterPro" id="IPR027469">
    <property type="entry name" value="Cation_efflux_TMD_sf"/>
</dbReference>
<evidence type="ECO:0000313" key="13">
    <source>
        <dbReference type="Proteomes" id="UP000721844"/>
    </source>
</evidence>
<evidence type="ECO:0000256" key="6">
    <source>
        <dbReference type="ARBA" id="ARBA00022989"/>
    </source>
</evidence>
<keyword evidence="13" id="KW-1185">Reference proteome</keyword>
<evidence type="ECO:0000256" key="5">
    <source>
        <dbReference type="ARBA" id="ARBA00022692"/>
    </source>
</evidence>
<feature type="domain" description="Cation efflux protein cytoplasmic" evidence="11">
    <location>
        <begin position="207"/>
        <end position="285"/>
    </location>
</feature>
<dbReference type="Pfam" id="PF16916">
    <property type="entry name" value="ZT_dimer"/>
    <property type="match status" value="1"/>
</dbReference>
<dbReference type="AlphaFoldDB" id="A0A963YYM5"/>
<dbReference type="InterPro" id="IPR036837">
    <property type="entry name" value="Cation_efflux_CTD_sf"/>
</dbReference>
<dbReference type="Gene3D" id="3.30.70.1350">
    <property type="entry name" value="Cation efflux protein, cytoplasmic domain"/>
    <property type="match status" value="1"/>
</dbReference>
<evidence type="ECO:0000256" key="3">
    <source>
        <dbReference type="ARBA" id="ARBA00022448"/>
    </source>
</evidence>
<feature type="transmembrane region" description="Helical" evidence="9">
    <location>
        <begin position="35"/>
        <end position="56"/>
    </location>
</feature>
<reference evidence="12 13" key="1">
    <citation type="journal article" date="2021" name="Microorganisms">
        <title>Acidisoma silvae sp. nov. and Acidisomacellulosilytica sp. nov., Two Acidophilic Bacteria Isolated from Decaying Wood, Hydrolyzing Cellulose and Producing Poly-3-hydroxybutyrate.</title>
        <authorList>
            <person name="Mieszkin S."/>
            <person name="Pouder E."/>
            <person name="Uroz S."/>
            <person name="Simon-Colin C."/>
            <person name="Alain K."/>
        </authorList>
    </citation>
    <scope>NUCLEOTIDE SEQUENCE [LARGE SCALE GENOMIC DNA]</scope>
    <source>
        <strain evidence="12 13">HW T5.17</strain>
    </source>
</reference>